<accession>A0A699ZJU7</accession>
<protein>
    <submittedName>
        <fullName evidence="1">Uncharacterized protein</fullName>
    </submittedName>
</protein>
<evidence type="ECO:0000313" key="1">
    <source>
        <dbReference type="EMBL" id="GFH21340.1"/>
    </source>
</evidence>
<comment type="caution">
    <text evidence="1">The sequence shown here is derived from an EMBL/GenBank/DDBJ whole genome shotgun (WGS) entry which is preliminary data.</text>
</comment>
<evidence type="ECO:0000313" key="2">
    <source>
        <dbReference type="Proteomes" id="UP000485058"/>
    </source>
</evidence>
<name>A0A699ZJU7_HAELA</name>
<dbReference type="EMBL" id="BLLF01001809">
    <property type="protein sequence ID" value="GFH21340.1"/>
    <property type="molecule type" value="Genomic_DNA"/>
</dbReference>
<dbReference type="Proteomes" id="UP000485058">
    <property type="component" value="Unassembled WGS sequence"/>
</dbReference>
<keyword evidence="2" id="KW-1185">Reference proteome</keyword>
<proteinExistence type="predicted"/>
<sequence length="58" mass="6307">MQCEAEGVGYVNGEQAAHDEAQQQADEHRPLAAGLHSWQRSVGQKGIPKLLREVVGEP</sequence>
<reference evidence="1 2" key="1">
    <citation type="submission" date="2020-02" db="EMBL/GenBank/DDBJ databases">
        <title>Draft genome sequence of Haematococcus lacustris strain NIES-144.</title>
        <authorList>
            <person name="Morimoto D."/>
            <person name="Nakagawa S."/>
            <person name="Yoshida T."/>
            <person name="Sawayama S."/>
        </authorList>
    </citation>
    <scope>NUCLEOTIDE SEQUENCE [LARGE SCALE GENOMIC DNA]</scope>
    <source>
        <strain evidence="1 2">NIES-144</strain>
    </source>
</reference>
<gene>
    <name evidence="1" type="ORF">HaLaN_18623</name>
</gene>
<dbReference type="AlphaFoldDB" id="A0A699ZJU7"/>
<organism evidence="1 2">
    <name type="scientific">Haematococcus lacustris</name>
    <name type="common">Green alga</name>
    <name type="synonym">Haematococcus pluvialis</name>
    <dbReference type="NCBI Taxonomy" id="44745"/>
    <lineage>
        <taxon>Eukaryota</taxon>
        <taxon>Viridiplantae</taxon>
        <taxon>Chlorophyta</taxon>
        <taxon>core chlorophytes</taxon>
        <taxon>Chlorophyceae</taxon>
        <taxon>CS clade</taxon>
        <taxon>Chlamydomonadales</taxon>
        <taxon>Haematococcaceae</taxon>
        <taxon>Haematococcus</taxon>
    </lineage>
</organism>